<dbReference type="Proteomes" id="UP000202266">
    <property type="component" value="Segment"/>
</dbReference>
<reference evidence="1 2" key="1">
    <citation type="submission" date="2015-04" db="EMBL/GenBank/DDBJ databases">
        <authorList>
            <person name="Chen V."/>
            <person name="Gong J."/>
            <person name="Liu N."/>
            <person name="Smithers P."/>
            <person name="Tran K."/>
            <person name="Capati S."/>
            <person name="Reddi K."/>
            <person name="Villella W."/>
            <person name="Bowman C."/>
            <person name="Mould D."/>
            <person name="Parker J.M."/>
            <person name="Sanders E.R."/>
        </authorList>
    </citation>
    <scope>NUCLEOTIDE SEQUENCE [LARGE SCALE GENOMIC DNA]</scope>
</reference>
<proteinExistence type="predicted"/>
<dbReference type="EMBL" id="KR337654">
    <property type="protein sequence ID" value="AKO60725.1"/>
    <property type="molecule type" value="Genomic_DNA"/>
</dbReference>
<dbReference type="GeneID" id="25102614"/>
<keyword evidence="2" id="KW-1185">Reference proteome</keyword>
<dbReference type="RefSeq" id="YP_009160316.1">
    <property type="nucleotide sequence ID" value="NC_027630.1"/>
</dbReference>
<organism evidence="1 2">
    <name type="scientific">Propionibacterium phage Ouroboros</name>
    <dbReference type="NCBI Taxonomy" id="1655017"/>
    <lineage>
        <taxon>Viruses</taxon>
        <taxon>Duplodnaviria</taxon>
        <taxon>Heunggongvirae</taxon>
        <taxon>Uroviricota</taxon>
        <taxon>Caudoviricetes</taxon>
        <taxon>Pahexavirus</taxon>
        <taxon>Pahexavirus ouroboros</taxon>
    </lineage>
</organism>
<dbReference type="KEGG" id="vg:25102614"/>
<evidence type="ECO:0000313" key="1">
    <source>
        <dbReference type="EMBL" id="AKO60725.1"/>
    </source>
</evidence>
<name>A0A0H4ISS2_9CAUD</name>
<protein>
    <submittedName>
        <fullName evidence="1">Uncharacterized protein</fullName>
    </submittedName>
</protein>
<evidence type="ECO:0000313" key="2">
    <source>
        <dbReference type="Proteomes" id="UP000202266"/>
    </source>
</evidence>
<accession>A0A0H4ISS2</accession>
<sequence length="29" mass="3071">MITTPIIIAETLAIIILAAALAHDNNPKQ</sequence>
<gene>
    <name evidence="1" type="ORF">OUROBOROS_38</name>
</gene>